<dbReference type="Pfam" id="PF13561">
    <property type="entry name" value="adh_short_C2"/>
    <property type="match status" value="1"/>
</dbReference>
<dbReference type="GO" id="GO:0016491">
    <property type="term" value="F:oxidoreductase activity"/>
    <property type="evidence" value="ECO:0007669"/>
    <property type="project" value="UniProtKB-KW"/>
</dbReference>
<accession>A0A0D6MMT5</accession>
<dbReference type="PANTHER" id="PTHR43639">
    <property type="entry name" value="OXIDOREDUCTASE, SHORT-CHAIN DEHYDROGENASE/REDUCTASE FAMILY (AFU_ORTHOLOGUE AFUA_5G02870)"/>
    <property type="match status" value="1"/>
</dbReference>
<gene>
    <name evidence="6" type="ORF">Tasa_036_002</name>
</gene>
<keyword evidence="2" id="KW-0521">NADP</keyword>
<dbReference type="STRING" id="1231623.Tasa_036_002"/>
<dbReference type="AlphaFoldDB" id="A0A0D6MMT5"/>
<dbReference type="PRINTS" id="PR00080">
    <property type="entry name" value="SDRFAMILY"/>
</dbReference>
<dbReference type="InterPro" id="IPR002347">
    <property type="entry name" value="SDR_fam"/>
</dbReference>
<feature type="region of interest" description="Disordered" evidence="4">
    <location>
        <begin position="1"/>
        <end position="22"/>
    </location>
</feature>
<dbReference type="EMBL" id="BALE01000036">
    <property type="protein sequence ID" value="GAN54984.1"/>
    <property type="molecule type" value="Genomic_DNA"/>
</dbReference>
<reference evidence="6 7" key="1">
    <citation type="submission" date="2012-10" db="EMBL/GenBank/DDBJ databases">
        <title>Genome sequencing of Tanticharoenia sakaeratensis NBRC 103193.</title>
        <authorList>
            <person name="Azuma Y."/>
            <person name="Hadano H."/>
            <person name="Hirakawa H."/>
            <person name="Matsushita K."/>
        </authorList>
    </citation>
    <scope>NUCLEOTIDE SEQUENCE [LARGE SCALE GENOMIC DNA]</scope>
    <source>
        <strain evidence="6 7">NBRC 103193</strain>
    </source>
</reference>
<evidence type="ECO:0000259" key="5">
    <source>
        <dbReference type="SMART" id="SM00822"/>
    </source>
</evidence>
<keyword evidence="3" id="KW-0560">Oxidoreductase</keyword>
<dbReference type="FunFam" id="3.40.50.720:FF:000374">
    <property type="entry name" value="3-oxoacyl-(Acyl-carrier-protein) reductase"/>
    <property type="match status" value="1"/>
</dbReference>
<evidence type="ECO:0000256" key="4">
    <source>
        <dbReference type="SAM" id="MobiDB-lite"/>
    </source>
</evidence>
<dbReference type="SMART" id="SM00822">
    <property type="entry name" value="PKS_KR"/>
    <property type="match status" value="1"/>
</dbReference>
<proteinExistence type="inferred from homology"/>
<sequence>MNEKNRQVLARDKQEARATGAYRSRYPLQTKEDVMTDNTRKIALVTGGSRGLGAATALALGARGVSTIITYRADKEAADRTVAQIVGKGGQAAALALDTGVVSSFPAFVNELQAVLQANFGRDRIDYLINNAGHGLNKPFADVTEDEFDRLMQVHFKGVFFLTQALLPVIADGGRIVNLSSGLARFALPGFSAYASMKGAIEVLTRYLAKELGARGIAVNTVAPGAIETDFGGGAVRDNKPLNDMVRSVTALGRAGVPDDIGPMIASLLSEDNRWINGQRIEVSGGMFV</sequence>
<dbReference type="PANTHER" id="PTHR43639:SF1">
    <property type="entry name" value="SHORT-CHAIN DEHYDROGENASE_REDUCTASE FAMILY PROTEIN"/>
    <property type="match status" value="1"/>
</dbReference>
<feature type="compositionally biased region" description="Basic and acidic residues" evidence="4">
    <location>
        <begin position="1"/>
        <end position="16"/>
    </location>
</feature>
<keyword evidence="7" id="KW-1185">Reference proteome</keyword>
<name>A0A0D6MMT5_9PROT</name>
<dbReference type="InterPro" id="IPR036291">
    <property type="entry name" value="NAD(P)-bd_dom_sf"/>
</dbReference>
<protein>
    <submittedName>
        <fullName evidence="6">Short-chain dehydrogenase/reductase SDR</fullName>
    </submittedName>
</protein>
<evidence type="ECO:0000256" key="2">
    <source>
        <dbReference type="ARBA" id="ARBA00022857"/>
    </source>
</evidence>
<evidence type="ECO:0000313" key="6">
    <source>
        <dbReference type="EMBL" id="GAN54984.1"/>
    </source>
</evidence>
<feature type="domain" description="Ketoreductase" evidence="5">
    <location>
        <begin position="41"/>
        <end position="230"/>
    </location>
</feature>
<organism evidence="6 7">
    <name type="scientific">Tanticharoenia sakaeratensis NBRC 103193</name>
    <dbReference type="NCBI Taxonomy" id="1231623"/>
    <lineage>
        <taxon>Bacteria</taxon>
        <taxon>Pseudomonadati</taxon>
        <taxon>Pseudomonadota</taxon>
        <taxon>Alphaproteobacteria</taxon>
        <taxon>Acetobacterales</taxon>
        <taxon>Acetobacteraceae</taxon>
        <taxon>Tanticharoenia</taxon>
    </lineage>
</organism>
<evidence type="ECO:0000313" key="7">
    <source>
        <dbReference type="Proteomes" id="UP000032679"/>
    </source>
</evidence>
<comment type="similarity">
    <text evidence="1">Belongs to the short-chain dehydrogenases/reductases (SDR) family.</text>
</comment>
<dbReference type="Proteomes" id="UP000032679">
    <property type="component" value="Unassembled WGS sequence"/>
</dbReference>
<dbReference type="SUPFAM" id="SSF51735">
    <property type="entry name" value="NAD(P)-binding Rossmann-fold domains"/>
    <property type="match status" value="1"/>
</dbReference>
<comment type="caution">
    <text evidence="6">The sequence shown here is derived from an EMBL/GenBank/DDBJ whole genome shotgun (WGS) entry which is preliminary data.</text>
</comment>
<evidence type="ECO:0000256" key="1">
    <source>
        <dbReference type="ARBA" id="ARBA00006484"/>
    </source>
</evidence>
<dbReference type="InterPro" id="IPR057326">
    <property type="entry name" value="KR_dom"/>
</dbReference>
<dbReference type="PRINTS" id="PR00081">
    <property type="entry name" value="GDHRDH"/>
</dbReference>
<evidence type="ECO:0000256" key="3">
    <source>
        <dbReference type="ARBA" id="ARBA00023002"/>
    </source>
</evidence>
<dbReference type="Gene3D" id="3.40.50.720">
    <property type="entry name" value="NAD(P)-binding Rossmann-like Domain"/>
    <property type="match status" value="1"/>
</dbReference>